<feature type="domain" description="Reverse transcriptase" evidence="1">
    <location>
        <begin position="1"/>
        <end position="162"/>
    </location>
</feature>
<dbReference type="STRING" id="50429.A0A2B4RNQ9"/>
<dbReference type="AlphaFoldDB" id="A0A2B4RNQ9"/>
<comment type="caution">
    <text evidence="2">The sequence shown here is derived from an EMBL/GenBank/DDBJ whole genome shotgun (WGS) entry which is preliminary data.</text>
</comment>
<accession>A0A2B4RNQ9</accession>
<organism evidence="2 3">
    <name type="scientific">Stylophora pistillata</name>
    <name type="common">Smooth cauliflower coral</name>
    <dbReference type="NCBI Taxonomy" id="50429"/>
    <lineage>
        <taxon>Eukaryota</taxon>
        <taxon>Metazoa</taxon>
        <taxon>Cnidaria</taxon>
        <taxon>Anthozoa</taxon>
        <taxon>Hexacorallia</taxon>
        <taxon>Scleractinia</taxon>
        <taxon>Astrocoeniina</taxon>
        <taxon>Pocilloporidae</taxon>
        <taxon>Stylophora</taxon>
    </lineage>
</organism>
<proteinExistence type="predicted"/>
<protein>
    <recommendedName>
        <fullName evidence="1">Reverse transcriptase domain-containing protein</fullName>
    </recommendedName>
</protein>
<dbReference type="Pfam" id="PF00078">
    <property type="entry name" value="RVT_1"/>
    <property type="match status" value="1"/>
</dbReference>
<dbReference type="PANTHER" id="PTHR33332">
    <property type="entry name" value="REVERSE TRANSCRIPTASE DOMAIN-CONTAINING PROTEIN"/>
    <property type="match status" value="1"/>
</dbReference>
<dbReference type="Proteomes" id="UP000225706">
    <property type="component" value="Unassembled WGS sequence"/>
</dbReference>
<evidence type="ECO:0000259" key="1">
    <source>
        <dbReference type="PROSITE" id="PS50878"/>
    </source>
</evidence>
<name>A0A2B4RNQ9_STYPI</name>
<sequence>MINSSLLAAHFPDVWKEALVDPKCKKAEVNDFNNLRPVSNLQYVSKLAERAVFDQRISLDGYCSDTFDLQEGVPQGSCLGPLLFMLYASKLFEVVGRHLPSVHKYADDTQLYLAFKPEYTSSAQDAVAAMEHCKLKINDGKSELMVIGTRQQLSKALHGLAPRHLRDLITIKENSGYNLRSNKGLLLLQPNKTFETLGDRAFSAAAPRLWNSLPLELADDRNKKQAKQNFIEADHALKLYKMMHNEEPDIREPQFSVIHKTEYFVEASPKGFCKGLAPVEKLYKETRVSKDDAKLWLMKQAIWQIHLPALKHVPRPTFDVESPNEVHQADLLFLLHDRLPRGEKVCMYALLVFDVFDVCWLSPQKILLSSQRLFRQSISGDHGHGQKFFRLILSMNSWAK</sequence>
<reference evidence="3" key="1">
    <citation type="journal article" date="2017" name="bioRxiv">
        <title>Comparative analysis of the genomes of Stylophora pistillata and Acropora digitifera provides evidence for extensive differences between species of corals.</title>
        <authorList>
            <person name="Voolstra C.R."/>
            <person name="Li Y."/>
            <person name="Liew Y.J."/>
            <person name="Baumgarten S."/>
            <person name="Zoccola D."/>
            <person name="Flot J.-F."/>
            <person name="Tambutte S."/>
            <person name="Allemand D."/>
            <person name="Aranda M."/>
        </authorList>
    </citation>
    <scope>NUCLEOTIDE SEQUENCE [LARGE SCALE GENOMIC DNA]</scope>
</reference>
<evidence type="ECO:0000313" key="2">
    <source>
        <dbReference type="EMBL" id="PFX17905.1"/>
    </source>
</evidence>
<keyword evidence="3" id="KW-1185">Reference proteome</keyword>
<evidence type="ECO:0000313" key="3">
    <source>
        <dbReference type="Proteomes" id="UP000225706"/>
    </source>
</evidence>
<dbReference type="EMBL" id="LSMT01000442">
    <property type="protein sequence ID" value="PFX17905.1"/>
    <property type="molecule type" value="Genomic_DNA"/>
</dbReference>
<dbReference type="PROSITE" id="PS50878">
    <property type="entry name" value="RT_POL"/>
    <property type="match status" value="1"/>
</dbReference>
<gene>
    <name evidence="2" type="ORF">AWC38_SpisGene17756</name>
</gene>
<dbReference type="InterPro" id="IPR000477">
    <property type="entry name" value="RT_dom"/>
</dbReference>